<dbReference type="RefSeq" id="XP_007332042.1">
    <property type="nucleotide sequence ID" value="XM_007331980.1"/>
</dbReference>
<evidence type="ECO:0000313" key="5">
    <source>
        <dbReference type="Proteomes" id="UP000008493"/>
    </source>
</evidence>
<dbReference type="GO" id="GO:0004331">
    <property type="term" value="F:fructose-2,6-bisphosphate 2-phosphatase activity"/>
    <property type="evidence" value="ECO:0007669"/>
    <property type="project" value="TreeGrafter"/>
</dbReference>
<dbReference type="PANTHER" id="PTHR46517:SF1">
    <property type="entry name" value="FRUCTOSE-2,6-BISPHOSPHATASE TIGAR"/>
    <property type="match status" value="1"/>
</dbReference>
<dbReference type="STRING" id="597362.K5XRB3"/>
<evidence type="ECO:0000256" key="2">
    <source>
        <dbReference type="PIRSR" id="PIRSR613078-1"/>
    </source>
</evidence>
<dbReference type="SUPFAM" id="SSF53254">
    <property type="entry name" value="Phosphoglycerate mutase-like"/>
    <property type="match status" value="1"/>
</dbReference>
<evidence type="ECO:0000256" key="1">
    <source>
        <dbReference type="ARBA" id="ARBA00022801"/>
    </source>
</evidence>
<proteinExistence type="predicted"/>
<dbReference type="PANTHER" id="PTHR46517">
    <property type="entry name" value="FRUCTOSE-2,6-BISPHOSPHATASE TIGAR"/>
    <property type="match status" value="1"/>
</dbReference>
<dbReference type="GO" id="GO:0005829">
    <property type="term" value="C:cytosol"/>
    <property type="evidence" value="ECO:0007669"/>
    <property type="project" value="TreeGrafter"/>
</dbReference>
<evidence type="ECO:0000313" key="4">
    <source>
        <dbReference type="EMBL" id="EKM77405.1"/>
    </source>
</evidence>
<name>K5XRB3_AGABU</name>
<keyword evidence="1" id="KW-0378">Hydrolase</keyword>
<dbReference type="SMART" id="SM00855">
    <property type="entry name" value="PGAM"/>
    <property type="match status" value="1"/>
</dbReference>
<reference evidence="5" key="1">
    <citation type="journal article" date="2012" name="Proc. Natl. Acad. Sci. U.S.A.">
        <title>Genome sequence of the button mushroom Agaricus bisporus reveals mechanisms governing adaptation to a humic-rich ecological niche.</title>
        <authorList>
            <person name="Morin E."/>
            <person name="Kohler A."/>
            <person name="Baker A.R."/>
            <person name="Foulongne-Oriol M."/>
            <person name="Lombard V."/>
            <person name="Nagy L.G."/>
            <person name="Ohm R.A."/>
            <person name="Patyshakuliyeva A."/>
            <person name="Brun A."/>
            <person name="Aerts A.L."/>
            <person name="Bailey A.M."/>
            <person name="Billette C."/>
            <person name="Coutinho P.M."/>
            <person name="Deakin G."/>
            <person name="Doddapaneni H."/>
            <person name="Floudas D."/>
            <person name="Grimwood J."/>
            <person name="Hilden K."/>
            <person name="Kuees U."/>
            <person name="LaButti K.M."/>
            <person name="Lapidus A."/>
            <person name="Lindquist E.A."/>
            <person name="Lucas S.M."/>
            <person name="Murat C."/>
            <person name="Riley R.W."/>
            <person name="Salamov A.A."/>
            <person name="Schmutz J."/>
            <person name="Subramanian V."/>
            <person name="Woesten H.A.B."/>
            <person name="Xu J."/>
            <person name="Eastwood D.C."/>
            <person name="Foster G.D."/>
            <person name="Sonnenberg A.S."/>
            <person name="Cullen D."/>
            <person name="de Vries R.P."/>
            <person name="Lundell T."/>
            <person name="Hibbett D.S."/>
            <person name="Henrissat B."/>
            <person name="Burton K.S."/>
            <person name="Kerrigan R.W."/>
            <person name="Challen M.P."/>
            <person name="Grigoriev I.V."/>
            <person name="Martin F."/>
        </authorList>
    </citation>
    <scope>NUCLEOTIDE SEQUENCE [LARGE SCALE GENOMIC DNA]</scope>
    <source>
        <strain evidence="5">JB137-S8 / ATCC MYA-4627 / FGSC 10392</strain>
    </source>
</reference>
<dbReference type="OrthoDB" id="354304at2759"/>
<feature type="binding site" evidence="3">
    <location>
        <position position="78"/>
    </location>
    <ligand>
        <name>substrate</name>
    </ligand>
</feature>
<dbReference type="Pfam" id="PF00300">
    <property type="entry name" value="His_Phos_1"/>
    <property type="match status" value="2"/>
</dbReference>
<sequence>MVTITLIRHGESRDNTKTIWAGWKDAPLSALGERVSQKTSPFTSTPLTQKIQQANAVGTYFHDSSIQFTHIYSSDLSRAHSTALAVLRHHAEPKPPLVVTPKLREQHFGVAEGQPWTIDVYPGKSIEELSKEGIFPDFTSKGRDLKFPEGESLNDVATRVEEAIKEFIIPHVFAKDQEAVQIAFASHGICISETISPLLRLDPEVEQLKQYKGHHNTGWSQVEISPKADHTGDYNPSSPPPVRVRLLTFNNFGHLSSLPAPSSENAQARAFFSGSN</sequence>
<dbReference type="GO" id="GO:0045820">
    <property type="term" value="P:negative regulation of glycolytic process"/>
    <property type="evidence" value="ECO:0007669"/>
    <property type="project" value="TreeGrafter"/>
</dbReference>
<dbReference type="HOGENOM" id="CLU_033323_0_1_1"/>
<dbReference type="PROSITE" id="PS00175">
    <property type="entry name" value="PG_MUTASE"/>
    <property type="match status" value="1"/>
</dbReference>
<feature type="active site" description="Proton donor/acceptor" evidence="2">
    <location>
        <position position="105"/>
    </location>
</feature>
<gene>
    <name evidence="4" type="ORF">AGABI1DRAFT_130487</name>
</gene>
<dbReference type="CDD" id="cd07067">
    <property type="entry name" value="HP_PGM_like"/>
    <property type="match status" value="1"/>
</dbReference>
<dbReference type="KEGG" id="abp:AGABI1DRAFT130487"/>
<evidence type="ECO:0008006" key="6">
    <source>
        <dbReference type="Google" id="ProtNLM"/>
    </source>
</evidence>
<organism evidence="4 5">
    <name type="scientific">Agaricus bisporus var. burnettii (strain JB137-S8 / ATCC MYA-4627 / FGSC 10392)</name>
    <name type="common">White button mushroom</name>
    <dbReference type="NCBI Taxonomy" id="597362"/>
    <lineage>
        <taxon>Eukaryota</taxon>
        <taxon>Fungi</taxon>
        <taxon>Dikarya</taxon>
        <taxon>Basidiomycota</taxon>
        <taxon>Agaricomycotina</taxon>
        <taxon>Agaricomycetes</taxon>
        <taxon>Agaricomycetidae</taxon>
        <taxon>Agaricales</taxon>
        <taxon>Agaricineae</taxon>
        <taxon>Agaricaceae</taxon>
        <taxon>Agaricus</taxon>
    </lineage>
</organism>
<dbReference type="GeneID" id="18827224"/>
<dbReference type="Gene3D" id="3.40.50.1240">
    <property type="entry name" value="Phosphoglycerate mutase-like"/>
    <property type="match status" value="1"/>
</dbReference>
<dbReference type="EMBL" id="JH971396">
    <property type="protein sequence ID" value="EKM77405.1"/>
    <property type="molecule type" value="Genomic_DNA"/>
</dbReference>
<protein>
    <recommendedName>
        <fullName evidence="6">Phosphoglycerate mutase</fullName>
    </recommendedName>
</protein>
<keyword evidence="5" id="KW-1185">Reference proteome</keyword>
<dbReference type="eggNOG" id="KOG0235">
    <property type="taxonomic scope" value="Eukaryota"/>
</dbReference>
<feature type="binding site" evidence="3">
    <location>
        <begin position="8"/>
        <end position="15"/>
    </location>
    <ligand>
        <name>substrate</name>
    </ligand>
</feature>
<dbReference type="OMA" id="TITLIRH"/>
<dbReference type="InterPro" id="IPR051695">
    <property type="entry name" value="Phosphoglycerate_Mutase"/>
</dbReference>
<dbReference type="InterPro" id="IPR029033">
    <property type="entry name" value="His_PPase_superfam"/>
</dbReference>
<dbReference type="FunCoup" id="K5XRB3">
    <property type="interactions" value="297"/>
</dbReference>
<accession>K5XRB3</accession>
<dbReference type="Proteomes" id="UP000008493">
    <property type="component" value="Unassembled WGS sequence"/>
</dbReference>
<dbReference type="InterPro" id="IPR013078">
    <property type="entry name" value="His_Pase_superF_clade-1"/>
</dbReference>
<evidence type="ECO:0000256" key="3">
    <source>
        <dbReference type="PIRSR" id="PIRSR613078-2"/>
    </source>
</evidence>
<dbReference type="InterPro" id="IPR001345">
    <property type="entry name" value="PG/BPGM_mutase_AS"/>
</dbReference>
<feature type="active site" description="Tele-phosphohistidine intermediate" evidence="2">
    <location>
        <position position="9"/>
    </location>
</feature>
<dbReference type="AlphaFoldDB" id="K5XRB3"/>
<dbReference type="InParanoid" id="K5XRB3"/>
<dbReference type="GO" id="GO:0043456">
    <property type="term" value="P:regulation of pentose-phosphate shunt"/>
    <property type="evidence" value="ECO:0007669"/>
    <property type="project" value="TreeGrafter"/>
</dbReference>